<dbReference type="WBParaSite" id="Hba_09192">
    <property type="protein sequence ID" value="Hba_09192"/>
    <property type="gene ID" value="Hba_09192"/>
</dbReference>
<keyword evidence="1" id="KW-0812">Transmembrane</keyword>
<evidence type="ECO:0000313" key="2">
    <source>
        <dbReference type="Proteomes" id="UP000095283"/>
    </source>
</evidence>
<feature type="transmembrane region" description="Helical" evidence="1">
    <location>
        <begin position="61"/>
        <end position="79"/>
    </location>
</feature>
<keyword evidence="1" id="KW-1133">Transmembrane helix</keyword>
<evidence type="ECO:0000313" key="3">
    <source>
        <dbReference type="WBParaSite" id="Hba_09192"/>
    </source>
</evidence>
<evidence type="ECO:0000256" key="1">
    <source>
        <dbReference type="SAM" id="Phobius"/>
    </source>
</evidence>
<protein>
    <submittedName>
        <fullName evidence="3">Uncharacterized protein</fullName>
    </submittedName>
</protein>
<sequence length="81" mass="9730">MKCLKLVLIIILNIRLKFGMHQLNKYKIIRYNDLYCFCDLLVASHFLNHICLIFLYILCTYVNLISFFISSILLYCLLLEY</sequence>
<dbReference type="AlphaFoldDB" id="A0A1I7WVK1"/>
<name>A0A1I7WVK1_HETBA</name>
<dbReference type="Proteomes" id="UP000095283">
    <property type="component" value="Unplaced"/>
</dbReference>
<proteinExistence type="predicted"/>
<organism evidence="2 3">
    <name type="scientific">Heterorhabditis bacteriophora</name>
    <name type="common">Entomopathogenic nematode worm</name>
    <dbReference type="NCBI Taxonomy" id="37862"/>
    <lineage>
        <taxon>Eukaryota</taxon>
        <taxon>Metazoa</taxon>
        <taxon>Ecdysozoa</taxon>
        <taxon>Nematoda</taxon>
        <taxon>Chromadorea</taxon>
        <taxon>Rhabditida</taxon>
        <taxon>Rhabditina</taxon>
        <taxon>Rhabditomorpha</taxon>
        <taxon>Strongyloidea</taxon>
        <taxon>Heterorhabditidae</taxon>
        <taxon>Heterorhabditis</taxon>
    </lineage>
</organism>
<keyword evidence="1" id="KW-0472">Membrane</keyword>
<keyword evidence="2" id="KW-1185">Reference proteome</keyword>
<accession>A0A1I7WVK1</accession>
<reference evidence="3" key="1">
    <citation type="submission" date="2016-11" db="UniProtKB">
        <authorList>
            <consortium name="WormBaseParasite"/>
        </authorList>
    </citation>
    <scope>IDENTIFICATION</scope>
</reference>